<dbReference type="Pfam" id="PF20141">
    <property type="entry name" value="Island"/>
    <property type="match status" value="1"/>
</dbReference>
<name>A0AAD8JIL5_9APIA</name>
<dbReference type="Gene3D" id="3.80.10.10">
    <property type="entry name" value="Ribonuclease Inhibitor"/>
    <property type="match status" value="2"/>
</dbReference>
<evidence type="ECO:0000256" key="6">
    <source>
        <dbReference type="ARBA" id="ARBA00022692"/>
    </source>
</evidence>
<dbReference type="PANTHER" id="PTHR48060">
    <property type="entry name" value="DNA DAMAGE-REPAIR/TOLERATION PROTEIN DRT100"/>
    <property type="match status" value="1"/>
</dbReference>
<dbReference type="GO" id="GO:0005886">
    <property type="term" value="C:plasma membrane"/>
    <property type="evidence" value="ECO:0007669"/>
    <property type="project" value="UniProtKB-SubCell"/>
</dbReference>
<evidence type="ECO:0000256" key="5">
    <source>
        <dbReference type="ARBA" id="ARBA00022614"/>
    </source>
</evidence>
<dbReference type="FunFam" id="3.80.10.10:FF:000041">
    <property type="entry name" value="LRR receptor-like serine/threonine-protein kinase ERECTA"/>
    <property type="match status" value="1"/>
</dbReference>
<evidence type="ECO:0000313" key="19">
    <source>
        <dbReference type="EMBL" id="KAK1403783.1"/>
    </source>
</evidence>
<evidence type="ECO:0000313" key="20">
    <source>
        <dbReference type="Proteomes" id="UP001237642"/>
    </source>
</evidence>
<feature type="transmembrane region" description="Helical" evidence="15">
    <location>
        <begin position="552"/>
        <end position="575"/>
    </location>
</feature>
<keyword evidence="19" id="KW-0418">Kinase</keyword>
<evidence type="ECO:0000256" key="8">
    <source>
        <dbReference type="ARBA" id="ARBA00022737"/>
    </source>
</evidence>
<feature type="signal peptide" evidence="16">
    <location>
        <begin position="1"/>
        <end position="23"/>
    </location>
</feature>
<keyword evidence="6 15" id="KW-0812">Transmembrane</keyword>
<dbReference type="InterPro" id="IPR053211">
    <property type="entry name" value="DNA_repair-toleration"/>
</dbReference>
<dbReference type="Pfam" id="PF13516">
    <property type="entry name" value="LRR_6"/>
    <property type="match status" value="1"/>
</dbReference>
<accession>A0AAD8JIL5</accession>
<gene>
    <name evidence="19" type="ORF">POM88_003388</name>
</gene>
<dbReference type="Pfam" id="PF08263">
    <property type="entry name" value="LRRNT_2"/>
    <property type="match status" value="1"/>
</dbReference>
<feature type="chain" id="PRO_5042203339" description="non-specific serine/threonine protein kinase" evidence="16">
    <location>
        <begin position="24"/>
        <end position="604"/>
    </location>
</feature>
<evidence type="ECO:0000256" key="15">
    <source>
        <dbReference type="SAM" id="Phobius"/>
    </source>
</evidence>
<evidence type="ECO:0000256" key="10">
    <source>
        <dbReference type="ARBA" id="ARBA00023136"/>
    </source>
</evidence>
<proteinExistence type="predicted"/>
<evidence type="ECO:0000256" key="14">
    <source>
        <dbReference type="ARBA" id="ARBA00048679"/>
    </source>
</evidence>
<sequence length="604" mass="65674">MTCSNNIFLLVSLFIFLCPSVSAANNELQQLLSFKSSLPDSTQLPNWSKTNNLCDFTGVTCNANSTVVSLDLSSNKLHLDFQKVSYFLLTLPNLQTLFLKNSNITGKISPLARFQCSSVLTKLDLSENSIAGPVSDIFSLSSCIKLQSLNLSGNLLEYPASNSKGLNFNLESLDLSYNKITGPNFMHWLLSRGCSELVYLSIKGNKIAGSLVHLQDCKNLEFLDLSSNSFVGELSESFAKLTNLETLDVSSNLLNGSVPVGICQDPKNSLKVLYLQNNEFTGPIPDSLGNCSKLESLDLSFNYLDGTIPSSLGSLSNLRDLILWLNQLHGLIPEELMYIKTLKNLILDFNVLSGSIPSSLGNCTSLKWISLSNNQLSGEIPASFGQLPNLAILKLGNNSLTGSIPSELGNCRSLIWIDLNTNLLNGTIPPALFKQSGNIAAELLTEKPYGYVKNDGSKECHGAGNLLEFGGIRQEQFNRISTRGLNYLGDMDLSNNHLSGSIPESAPFNTFPEYRFLNNTGLCGYPLPQCGSDATTKTGGQNKKSSRRQLTLAGSVAMGLLFSLFCIIGLILIAVETRKRMKKKEAVLEGAGEALSIKYQPSHV</sequence>
<dbReference type="InterPro" id="IPR001611">
    <property type="entry name" value="Leu-rich_rpt"/>
</dbReference>
<dbReference type="Proteomes" id="UP001237642">
    <property type="component" value="Unassembled WGS sequence"/>
</dbReference>
<evidence type="ECO:0000256" key="12">
    <source>
        <dbReference type="ARBA" id="ARBA00023180"/>
    </source>
</evidence>
<keyword evidence="11" id="KW-0675">Receptor</keyword>
<evidence type="ECO:0000256" key="16">
    <source>
        <dbReference type="SAM" id="SignalP"/>
    </source>
</evidence>
<dbReference type="GO" id="GO:0006952">
    <property type="term" value="P:defense response"/>
    <property type="evidence" value="ECO:0007669"/>
    <property type="project" value="UniProtKB-ARBA"/>
</dbReference>
<evidence type="ECO:0000256" key="1">
    <source>
        <dbReference type="ARBA" id="ARBA00004251"/>
    </source>
</evidence>
<dbReference type="PROSITE" id="PS51450">
    <property type="entry name" value="LRR"/>
    <property type="match status" value="1"/>
</dbReference>
<dbReference type="Gene3D" id="3.30.1490.310">
    <property type="match status" value="1"/>
</dbReference>
<dbReference type="InterPro" id="IPR003591">
    <property type="entry name" value="Leu-rich_rpt_typical-subtyp"/>
</dbReference>
<dbReference type="Pfam" id="PF00560">
    <property type="entry name" value="LRR_1"/>
    <property type="match status" value="4"/>
</dbReference>
<keyword evidence="19" id="KW-0808">Transferase</keyword>
<feature type="domain" description="Leucine-rich repeat-containing N-terminal plant-type" evidence="17">
    <location>
        <begin position="25"/>
        <end position="62"/>
    </location>
</feature>
<keyword evidence="4 19" id="KW-0723">Serine/threonine-protein kinase</keyword>
<dbReference type="SMART" id="SM00369">
    <property type="entry name" value="LRR_TYP"/>
    <property type="match status" value="3"/>
</dbReference>
<evidence type="ECO:0000256" key="13">
    <source>
        <dbReference type="ARBA" id="ARBA00047899"/>
    </source>
</evidence>
<organism evidence="19 20">
    <name type="scientific">Heracleum sosnowskyi</name>
    <dbReference type="NCBI Taxonomy" id="360622"/>
    <lineage>
        <taxon>Eukaryota</taxon>
        <taxon>Viridiplantae</taxon>
        <taxon>Streptophyta</taxon>
        <taxon>Embryophyta</taxon>
        <taxon>Tracheophyta</taxon>
        <taxon>Spermatophyta</taxon>
        <taxon>Magnoliopsida</taxon>
        <taxon>eudicotyledons</taxon>
        <taxon>Gunneridae</taxon>
        <taxon>Pentapetalae</taxon>
        <taxon>asterids</taxon>
        <taxon>campanulids</taxon>
        <taxon>Apiales</taxon>
        <taxon>Apiaceae</taxon>
        <taxon>Apioideae</taxon>
        <taxon>apioid superclade</taxon>
        <taxon>Tordylieae</taxon>
        <taxon>Tordyliinae</taxon>
        <taxon>Heracleum</taxon>
    </lineage>
</organism>
<dbReference type="GO" id="GO:0051707">
    <property type="term" value="P:response to other organism"/>
    <property type="evidence" value="ECO:0007669"/>
    <property type="project" value="UniProtKB-ARBA"/>
</dbReference>
<keyword evidence="9 15" id="KW-1133">Transmembrane helix</keyword>
<comment type="catalytic activity">
    <reaction evidence="13">
        <text>L-threonyl-[protein] + ATP = O-phospho-L-threonyl-[protein] + ADP + H(+)</text>
        <dbReference type="Rhea" id="RHEA:46608"/>
        <dbReference type="Rhea" id="RHEA-COMP:11060"/>
        <dbReference type="Rhea" id="RHEA-COMP:11605"/>
        <dbReference type="ChEBI" id="CHEBI:15378"/>
        <dbReference type="ChEBI" id="CHEBI:30013"/>
        <dbReference type="ChEBI" id="CHEBI:30616"/>
        <dbReference type="ChEBI" id="CHEBI:61977"/>
        <dbReference type="ChEBI" id="CHEBI:456216"/>
        <dbReference type="EC" id="2.7.11.1"/>
    </reaction>
</comment>
<reference evidence="19" key="2">
    <citation type="submission" date="2023-05" db="EMBL/GenBank/DDBJ databases">
        <authorList>
            <person name="Schelkunov M.I."/>
        </authorList>
    </citation>
    <scope>NUCLEOTIDE SEQUENCE</scope>
    <source>
        <strain evidence="19">Hsosn_3</strain>
        <tissue evidence="19">Leaf</tissue>
    </source>
</reference>
<keyword evidence="7 16" id="KW-0732">Signal</keyword>
<keyword evidence="8" id="KW-0677">Repeat</keyword>
<dbReference type="PANTHER" id="PTHR48060:SF21">
    <property type="entry name" value="L DOMAIN-LIKE PROTEIN"/>
    <property type="match status" value="1"/>
</dbReference>
<evidence type="ECO:0000259" key="17">
    <source>
        <dbReference type="Pfam" id="PF08263"/>
    </source>
</evidence>
<dbReference type="SUPFAM" id="SSF52058">
    <property type="entry name" value="L domain-like"/>
    <property type="match status" value="2"/>
</dbReference>
<feature type="domain" description="Brassinosteroid receptor BRI1 island" evidence="18">
    <location>
        <begin position="437"/>
        <end position="483"/>
    </location>
</feature>
<dbReference type="EC" id="2.7.11.1" evidence="2"/>
<dbReference type="EMBL" id="JAUIZM010000001">
    <property type="protein sequence ID" value="KAK1403783.1"/>
    <property type="molecule type" value="Genomic_DNA"/>
</dbReference>
<comment type="caution">
    <text evidence="19">The sequence shown here is derived from an EMBL/GenBank/DDBJ whole genome shotgun (WGS) entry which is preliminary data.</text>
</comment>
<comment type="catalytic activity">
    <reaction evidence="14">
        <text>L-seryl-[protein] + ATP = O-phospho-L-seryl-[protein] + ADP + H(+)</text>
        <dbReference type="Rhea" id="RHEA:17989"/>
        <dbReference type="Rhea" id="RHEA-COMP:9863"/>
        <dbReference type="Rhea" id="RHEA-COMP:11604"/>
        <dbReference type="ChEBI" id="CHEBI:15378"/>
        <dbReference type="ChEBI" id="CHEBI:29999"/>
        <dbReference type="ChEBI" id="CHEBI:30616"/>
        <dbReference type="ChEBI" id="CHEBI:83421"/>
        <dbReference type="ChEBI" id="CHEBI:456216"/>
        <dbReference type="EC" id="2.7.11.1"/>
    </reaction>
</comment>
<dbReference type="InterPro" id="IPR045381">
    <property type="entry name" value="BRI1_island_dom"/>
</dbReference>
<reference evidence="19" key="1">
    <citation type="submission" date="2023-02" db="EMBL/GenBank/DDBJ databases">
        <title>Genome of toxic invasive species Heracleum sosnowskyi carries increased number of genes despite the absence of recent whole-genome duplications.</title>
        <authorList>
            <person name="Schelkunov M."/>
            <person name="Shtratnikova V."/>
            <person name="Makarenko M."/>
            <person name="Klepikova A."/>
            <person name="Omelchenko D."/>
            <person name="Novikova G."/>
            <person name="Obukhova E."/>
            <person name="Bogdanov V."/>
            <person name="Penin A."/>
            <person name="Logacheva M."/>
        </authorList>
    </citation>
    <scope>NUCLEOTIDE SEQUENCE</scope>
    <source>
        <strain evidence="19">Hsosn_3</strain>
        <tissue evidence="19">Leaf</tissue>
    </source>
</reference>
<comment type="subcellular location">
    <subcellularLocation>
        <location evidence="1">Cell membrane</location>
        <topology evidence="1">Single-pass type I membrane protein</topology>
    </subcellularLocation>
</comment>
<dbReference type="FunFam" id="3.80.10.10:FF:000413">
    <property type="entry name" value="Inactive leucine-rich repeat receptor-like protein kinase"/>
    <property type="match status" value="1"/>
</dbReference>
<evidence type="ECO:0000256" key="4">
    <source>
        <dbReference type="ARBA" id="ARBA00022527"/>
    </source>
</evidence>
<dbReference type="GO" id="GO:0004674">
    <property type="term" value="F:protein serine/threonine kinase activity"/>
    <property type="evidence" value="ECO:0007669"/>
    <property type="project" value="UniProtKB-KW"/>
</dbReference>
<dbReference type="InterPro" id="IPR032675">
    <property type="entry name" value="LRR_dom_sf"/>
</dbReference>
<evidence type="ECO:0000259" key="18">
    <source>
        <dbReference type="Pfam" id="PF20141"/>
    </source>
</evidence>
<protein>
    <recommendedName>
        <fullName evidence="2">non-specific serine/threonine protein kinase</fullName>
        <ecNumber evidence="2">2.7.11.1</ecNumber>
    </recommendedName>
</protein>
<dbReference type="AlphaFoldDB" id="A0AAD8JIL5"/>
<keyword evidence="12" id="KW-0325">Glycoprotein</keyword>
<dbReference type="PRINTS" id="PR00019">
    <property type="entry name" value="LEURICHRPT"/>
</dbReference>
<keyword evidence="10 15" id="KW-0472">Membrane</keyword>
<dbReference type="InterPro" id="IPR013210">
    <property type="entry name" value="LRR_N_plant-typ"/>
</dbReference>
<dbReference type="Pfam" id="PF13855">
    <property type="entry name" value="LRR_8"/>
    <property type="match status" value="2"/>
</dbReference>
<keyword evidence="3" id="KW-1003">Cell membrane</keyword>
<evidence type="ECO:0000256" key="11">
    <source>
        <dbReference type="ARBA" id="ARBA00023170"/>
    </source>
</evidence>
<evidence type="ECO:0000256" key="2">
    <source>
        <dbReference type="ARBA" id="ARBA00012513"/>
    </source>
</evidence>
<keyword evidence="20" id="KW-1185">Reference proteome</keyword>
<evidence type="ECO:0000256" key="3">
    <source>
        <dbReference type="ARBA" id="ARBA00022475"/>
    </source>
</evidence>
<evidence type="ECO:0000256" key="9">
    <source>
        <dbReference type="ARBA" id="ARBA00022989"/>
    </source>
</evidence>
<keyword evidence="5" id="KW-0433">Leucine-rich repeat</keyword>
<evidence type="ECO:0000256" key="7">
    <source>
        <dbReference type="ARBA" id="ARBA00022729"/>
    </source>
</evidence>